<accession>A0A4Y2S0K4</accession>
<evidence type="ECO:0000256" key="1">
    <source>
        <dbReference type="SAM" id="MobiDB-lite"/>
    </source>
</evidence>
<comment type="caution">
    <text evidence="2">The sequence shown here is derived from an EMBL/GenBank/DDBJ whole genome shotgun (WGS) entry which is preliminary data.</text>
</comment>
<proteinExistence type="predicted"/>
<dbReference type="EMBL" id="BGPR01019017">
    <property type="protein sequence ID" value="GBN80740.1"/>
    <property type="molecule type" value="Genomic_DNA"/>
</dbReference>
<reference evidence="2 3" key="1">
    <citation type="journal article" date="2019" name="Sci. Rep.">
        <title>Orb-weaving spider Araneus ventricosus genome elucidates the spidroin gene catalogue.</title>
        <authorList>
            <person name="Kono N."/>
            <person name="Nakamura H."/>
            <person name="Ohtoshi R."/>
            <person name="Moran D.A.P."/>
            <person name="Shinohara A."/>
            <person name="Yoshida Y."/>
            <person name="Fujiwara M."/>
            <person name="Mori M."/>
            <person name="Tomita M."/>
            <person name="Arakawa K."/>
        </authorList>
    </citation>
    <scope>NUCLEOTIDE SEQUENCE [LARGE SCALE GENOMIC DNA]</scope>
</reference>
<evidence type="ECO:0000313" key="2">
    <source>
        <dbReference type="EMBL" id="GBN80740.1"/>
    </source>
</evidence>
<sequence length="109" mass="12758">MSQAFMTKGEWATSADQSGLRAPRCHLRKKSACSSSSVALLEDFRGKRAHIRISYGENQEHLQQSTRDEAHICLLVFTVSYTKYTKRNYYNRQKIRNRDFDESPRFRPP</sequence>
<name>A0A4Y2S0K4_ARAVE</name>
<organism evidence="2 3">
    <name type="scientific">Araneus ventricosus</name>
    <name type="common">Orbweaver spider</name>
    <name type="synonym">Epeira ventricosa</name>
    <dbReference type="NCBI Taxonomy" id="182803"/>
    <lineage>
        <taxon>Eukaryota</taxon>
        <taxon>Metazoa</taxon>
        <taxon>Ecdysozoa</taxon>
        <taxon>Arthropoda</taxon>
        <taxon>Chelicerata</taxon>
        <taxon>Arachnida</taxon>
        <taxon>Araneae</taxon>
        <taxon>Araneomorphae</taxon>
        <taxon>Entelegynae</taxon>
        <taxon>Araneoidea</taxon>
        <taxon>Araneidae</taxon>
        <taxon>Araneus</taxon>
    </lineage>
</organism>
<evidence type="ECO:0000313" key="3">
    <source>
        <dbReference type="Proteomes" id="UP000499080"/>
    </source>
</evidence>
<dbReference type="Proteomes" id="UP000499080">
    <property type="component" value="Unassembled WGS sequence"/>
</dbReference>
<feature type="region of interest" description="Disordered" evidence="1">
    <location>
        <begin position="1"/>
        <end position="21"/>
    </location>
</feature>
<protein>
    <submittedName>
        <fullName evidence="2">Uncharacterized protein</fullName>
    </submittedName>
</protein>
<dbReference type="AlphaFoldDB" id="A0A4Y2S0K4"/>
<gene>
    <name evidence="2" type="ORF">AVEN_84481_1</name>
</gene>
<keyword evidence="3" id="KW-1185">Reference proteome</keyword>